<dbReference type="GO" id="GO:0009395">
    <property type="term" value="P:phospholipid catabolic process"/>
    <property type="evidence" value="ECO:0007669"/>
    <property type="project" value="TreeGrafter"/>
</dbReference>
<dbReference type="InterPro" id="IPR017850">
    <property type="entry name" value="Alkaline_phosphatase_core_sf"/>
</dbReference>
<dbReference type="InterPro" id="IPR007312">
    <property type="entry name" value="Phosphoesterase"/>
</dbReference>
<keyword evidence="1" id="KW-0378">Hydrolase</keyword>
<dbReference type="PANTHER" id="PTHR31956:SF1">
    <property type="entry name" value="NON-SPECIFIC PHOSPHOLIPASE C1"/>
    <property type="match status" value="1"/>
</dbReference>
<evidence type="ECO:0000313" key="4">
    <source>
        <dbReference type="Proteomes" id="UP000286921"/>
    </source>
</evidence>
<dbReference type="EMBL" id="BDHI01000021">
    <property type="protein sequence ID" value="GCB25161.1"/>
    <property type="molecule type" value="Genomic_DNA"/>
</dbReference>
<accession>A0A401L100</accession>
<dbReference type="Pfam" id="PF04185">
    <property type="entry name" value="Phosphoesterase"/>
    <property type="match status" value="1"/>
</dbReference>
<protein>
    <submittedName>
        <fullName evidence="3">Non-specific phospholipase C6</fullName>
    </submittedName>
</protein>
<dbReference type="AlphaFoldDB" id="A0A401L100"/>
<gene>
    <name evidence="3" type="ORF">AAWM_08046</name>
</gene>
<dbReference type="Proteomes" id="UP000286921">
    <property type="component" value="Unassembled WGS sequence"/>
</dbReference>
<dbReference type="PANTHER" id="PTHR31956">
    <property type="entry name" value="NON-SPECIFIC PHOSPHOLIPASE C4-RELATED"/>
    <property type="match status" value="1"/>
</dbReference>
<comment type="caution">
    <text evidence="3">The sequence shown here is derived from an EMBL/GenBank/DDBJ whole genome shotgun (WGS) entry which is preliminary data.</text>
</comment>
<dbReference type="STRING" id="105351.A0A401L100"/>
<dbReference type="Gene3D" id="3.40.720.10">
    <property type="entry name" value="Alkaline Phosphatase, subunit A"/>
    <property type="match status" value="1"/>
</dbReference>
<dbReference type="GO" id="GO:0042578">
    <property type="term" value="F:phosphoric ester hydrolase activity"/>
    <property type="evidence" value="ECO:0007669"/>
    <property type="project" value="UniProtKB-ARBA"/>
</dbReference>
<reference evidence="3 4" key="1">
    <citation type="submission" date="2016-09" db="EMBL/GenBank/DDBJ databases">
        <title>Aspergillus awamori IFM 58123T.</title>
        <authorList>
            <person name="Kusuya Y."/>
            <person name="Shimizu M."/>
            <person name="Takahashi H."/>
            <person name="Yaguchi T."/>
        </authorList>
    </citation>
    <scope>NUCLEOTIDE SEQUENCE [LARGE SCALE GENOMIC DNA]</scope>
    <source>
        <strain evidence="3 4">IFM 58123</strain>
    </source>
</reference>
<name>A0A401L100_ASPAW</name>
<evidence type="ECO:0000256" key="1">
    <source>
        <dbReference type="ARBA" id="ARBA00022801"/>
    </source>
</evidence>
<proteinExistence type="predicted"/>
<organism evidence="3 4">
    <name type="scientific">Aspergillus awamori</name>
    <name type="common">Black koji mold</name>
    <dbReference type="NCBI Taxonomy" id="105351"/>
    <lineage>
        <taxon>Eukaryota</taxon>
        <taxon>Fungi</taxon>
        <taxon>Dikarya</taxon>
        <taxon>Ascomycota</taxon>
        <taxon>Pezizomycotina</taxon>
        <taxon>Eurotiomycetes</taxon>
        <taxon>Eurotiomycetidae</taxon>
        <taxon>Eurotiales</taxon>
        <taxon>Aspergillaceae</taxon>
        <taxon>Aspergillus</taxon>
    </lineage>
</organism>
<sequence length="689" mass="78413">MGVSADESDGPIRNYNRLSGPAPISRPARLNCNREARLKHDAPLASTIVYYCLLSHAPEDADFTDFNLLLSSPGSPSRERRRFSPPYFGLIDAAISDLLLHDQSFQQLINYPPRLSSPDCARCSKFFPLIPLRSTSERWHVLVLPCSRQKTHASSPSAYHVGWAISRAIGPCWLVNARCLPWWIPPCVEGGLRASDLARMRPSSCEAGKINIPPVSPGVVINMKLNVAAISALATVASALPHRRNGEQWDHIRSNIKHVIYLMMENHSFDNIAGYWDFHPDIDNLRNISYCNEYTNPNWTVWDEPLNICAAPFETEVPLTDPDHNFAGTSYEIFRKWQPTKDDVPNMGGFIERQSEKYASSPGESSFVIKAYDEKKTATLIEVAKNFAFWDSYFAEHPGPTNTNRQFATSGSTCGFVDNTYQAAGWYANYTGTTCATSIFEALSNKNITWKNYYETDIVDAYMYKWVQDNAMDRLVHSDQFYRDLEEGTLPQFSYYNPECCTIDSMHPTSNMASGEQLIKHLYDAVRKSKYWDNVLIILNFDEHGGFADHVPTPINVPQPEDGITFTGMSDGHNVTYDFTRLGVRVPSFIISPYIPANHLIHDQGTMYANNSAYTHTSFLHFLQELWGLEGLNNRVQWAKTFEYIFSSEKRDDTPEKLTTPTWYGSSWEPKPDPYYKLNQNYDYYENLD</sequence>
<keyword evidence="4" id="KW-1185">Reference proteome</keyword>
<evidence type="ECO:0000313" key="3">
    <source>
        <dbReference type="EMBL" id="GCB25161.1"/>
    </source>
</evidence>
<evidence type="ECO:0000256" key="2">
    <source>
        <dbReference type="SAM" id="MobiDB-lite"/>
    </source>
</evidence>
<feature type="region of interest" description="Disordered" evidence="2">
    <location>
        <begin position="1"/>
        <end position="20"/>
    </location>
</feature>